<feature type="domain" description="Histidine kinase/HSP90-like ATPase" evidence="1">
    <location>
        <begin position="59"/>
        <end position="139"/>
    </location>
</feature>
<dbReference type="PANTHER" id="PTHR35526">
    <property type="entry name" value="ANTI-SIGMA-F FACTOR RSBW-RELATED"/>
    <property type="match status" value="1"/>
</dbReference>
<dbReference type="KEGG" id="nps:KRR39_23760"/>
<accession>A0A975SZV6</accession>
<protein>
    <submittedName>
        <fullName evidence="2">ATP-binding protein</fullName>
    </submittedName>
</protein>
<dbReference type="RefSeq" id="WP_216939798.1">
    <property type="nucleotide sequence ID" value="NZ_CP077062.1"/>
</dbReference>
<evidence type="ECO:0000313" key="3">
    <source>
        <dbReference type="Proteomes" id="UP000683575"/>
    </source>
</evidence>
<dbReference type="PANTHER" id="PTHR35526:SF3">
    <property type="entry name" value="ANTI-SIGMA-F FACTOR RSBW"/>
    <property type="match status" value="1"/>
</dbReference>
<dbReference type="EMBL" id="CP077062">
    <property type="protein sequence ID" value="QWZ08289.1"/>
    <property type="molecule type" value="Genomic_DNA"/>
</dbReference>
<dbReference type="CDD" id="cd16936">
    <property type="entry name" value="HATPase_RsbW-like"/>
    <property type="match status" value="1"/>
</dbReference>
<name>A0A975SZV6_9ACTN</name>
<dbReference type="GO" id="GO:0005524">
    <property type="term" value="F:ATP binding"/>
    <property type="evidence" value="ECO:0007669"/>
    <property type="project" value="UniProtKB-KW"/>
</dbReference>
<dbReference type="Proteomes" id="UP000683575">
    <property type="component" value="Chromosome"/>
</dbReference>
<keyword evidence="2" id="KW-0547">Nucleotide-binding</keyword>
<gene>
    <name evidence="2" type="ORF">KRR39_23760</name>
</gene>
<dbReference type="AlphaFoldDB" id="A0A975SZV6"/>
<organism evidence="2 3">
    <name type="scientific">Nocardioides panacis</name>
    <dbReference type="NCBI Taxonomy" id="2849501"/>
    <lineage>
        <taxon>Bacteria</taxon>
        <taxon>Bacillati</taxon>
        <taxon>Actinomycetota</taxon>
        <taxon>Actinomycetes</taxon>
        <taxon>Propionibacteriales</taxon>
        <taxon>Nocardioidaceae</taxon>
        <taxon>Nocardioides</taxon>
    </lineage>
</organism>
<reference evidence="2" key="1">
    <citation type="submission" date="2021-06" db="EMBL/GenBank/DDBJ databases">
        <title>Complete genome sequence of Nocardioides sp. G188.</title>
        <authorList>
            <person name="Im W.-T."/>
        </authorList>
    </citation>
    <scope>NUCLEOTIDE SEQUENCE</scope>
    <source>
        <strain evidence="2">G188</strain>
    </source>
</reference>
<sequence length="155" mass="16567">MSSNDALWAERMSRGLRECCSSAPDSRDFSGTLRDPSHARRFVREGVCPKHGLLARGALALAASELVTNAVLYGAPPITVDIGCHISKVWLSVRDLGEGLSSLVPRTPSEGLGLGLKIVDQVSEEWGSLTLEHGSVVWCLIGTGVMQGLPERSDL</sequence>
<dbReference type="Pfam" id="PF02518">
    <property type="entry name" value="HATPase_c"/>
    <property type="match status" value="1"/>
</dbReference>
<keyword evidence="3" id="KW-1185">Reference proteome</keyword>
<evidence type="ECO:0000259" key="1">
    <source>
        <dbReference type="Pfam" id="PF02518"/>
    </source>
</evidence>
<evidence type="ECO:0000313" key="2">
    <source>
        <dbReference type="EMBL" id="QWZ08289.1"/>
    </source>
</evidence>
<keyword evidence="2" id="KW-0067">ATP-binding</keyword>
<dbReference type="InterPro" id="IPR003594">
    <property type="entry name" value="HATPase_dom"/>
</dbReference>
<dbReference type="InterPro" id="IPR050267">
    <property type="entry name" value="Anti-sigma-factor_SerPK"/>
</dbReference>
<proteinExistence type="predicted"/>